<name>A0A6P8BRH8_PUNGR</name>
<evidence type="ECO:0000313" key="3">
    <source>
        <dbReference type="Proteomes" id="UP000515151"/>
    </source>
</evidence>
<dbReference type="OrthoDB" id="1652385at2759"/>
<dbReference type="Pfam" id="PF13962">
    <property type="entry name" value="PGG"/>
    <property type="match status" value="1"/>
</dbReference>
<feature type="transmembrane region" description="Helical" evidence="1">
    <location>
        <begin position="177"/>
        <end position="203"/>
    </location>
</feature>
<dbReference type="PANTHER" id="PTHR24177">
    <property type="entry name" value="CASKIN"/>
    <property type="match status" value="1"/>
</dbReference>
<dbReference type="AlphaFoldDB" id="A0A6P8BRH8"/>
<keyword evidence="1" id="KW-1133">Transmembrane helix</keyword>
<reference evidence="4" key="2">
    <citation type="submission" date="2025-08" db="UniProtKB">
        <authorList>
            <consortium name="RefSeq"/>
        </authorList>
    </citation>
    <scope>IDENTIFICATION</scope>
    <source>
        <tissue evidence="4">Leaf</tissue>
    </source>
</reference>
<organism evidence="3 4">
    <name type="scientific">Punica granatum</name>
    <name type="common">Pomegranate</name>
    <dbReference type="NCBI Taxonomy" id="22663"/>
    <lineage>
        <taxon>Eukaryota</taxon>
        <taxon>Viridiplantae</taxon>
        <taxon>Streptophyta</taxon>
        <taxon>Embryophyta</taxon>
        <taxon>Tracheophyta</taxon>
        <taxon>Spermatophyta</taxon>
        <taxon>Magnoliopsida</taxon>
        <taxon>eudicotyledons</taxon>
        <taxon>Gunneridae</taxon>
        <taxon>Pentapetalae</taxon>
        <taxon>rosids</taxon>
        <taxon>malvids</taxon>
        <taxon>Myrtales</taxon>
        <taxon>Lythraceae</taxon>
        <taxon>Punica</taxon>
    </lineage>
</organism>
<gene>
    <name evidence="4" type="primary">LOC116187885</name>
</gene>
<dbReference type="PANTHER" id="PTHR24177:SF365">
    <property type="entry name" value="ANKYRIN REPEAT-CONTAINING PROTEIN NPR4-LIKE ISOFORM X1"/>
    <property type="match status" value="1"/>
</dbReference>
<dbReference type="GO" id="GO:0016020">
    <property type="term" value="C:membrane"/>
    <property type="evidence" value="ECO:0007669"/>
    <property type="project" value="TreeGrafter"/>
</dbReference>
<evidence type="ECO:0000256" key="1">
    <source>
        <dbReference type="SAM" id="Phobius"/>
    </source>
</evidence>
<protein>
    <submittedName>
        <fullName evidence="4">Protein ACCELERATED CELL DEATH 6-like</fullName>
    </submittedName>
</protein>
<dbReference type="Proteomes" id="UP000515151">
    <property type="component" value="Chromosome 8"/>
</dbReference>
<evidence type="ECO:0000313" key="4">
    <source>
        <dbReference type="RefSeq" id="XP_031372740.1"/>
    </source>
</evidence>
<feature type="transmembrane region" description="Helical" evidence="1">
    <location>
        <begin position="138"/>
        <end position="165"/>
    </location>
</feature>
<dbReference type="RefSeq" id="XP_031372740.1">
    <property type="nucleotide sequence ID" value="XM_031516880.1"/>
</dbReference>
<feature type="transmembrane region" description="Helical" evidence="1">
    <location>
        <begin position="99"/>
        <end position="118"/>
    </location>
</feature>
<proteinExistence type="predicted"/>
<dbReference type="InterPro" id="IPR026961">
    <property type="entry name" value="PGG_dom"/>
</dbReference>
<feature type="domain" description="PGG" evidence="2">
    <location>
        <begin position="89"/>
        <end position="201"/>
    </location>
</feature>
<keyword evidence="3" id="KW-1185">Reference proteome</keyword>
<accession>A0A6P8BRH8</accession>
<reference evidence="3" key="1">
    <citation type="journal article" date="2020" name="Plant Biotechnol. J.">
        <title>The pomegranate (Punica granatum L.) draft genome dissects genetic divergence between soft- and hard-seeded cultivars.</title>
        <authorList>
            <person name="Luo X."/>
            <person name="Li H."/>
            <person name="Wu Z."/>
            <person name="Yao W."/>
            <person name="Zhao P."/>
            <person name="Cao D."/>
            <person name="Yu H."/>
            <person name="Li K."/>
            <person name="Poudel K."/>
            <person name="Zhao D."/>
            <person name="Zhang F."/>
            <person name="Xia X."/>
            <person name="Chen L."/>
            <person name="Wang Q."/>
            <person name="Jing D."/>
            <person name="Cao S."/>
        </authorList>
    </citation>
    <scope>NUCLEOTIDE SEQUENCE [LARGE SCALE GENOMIC DNA]</scope>
    <source>
        <strain evidence="3">cv. Tunisia</strain>
    </source>
</reference>
<keyword evidence="1" id="KW-0812">Transmembrane</keyword>
<evidence type="ECO:0000259" key="2">
    <source>
        <dbReference type="Pfam" id="PF13962"/>
    </source>
</evidence>
<keyword evidence="1" id="KW-0472">Membrane</keyword>
<dbReference type="GeneID" id="116187885"/>
<sequence length="215" mass="23765">MLEKNGTNKDLANINRSGQTILRSAAKLSPYPGLLSISCPALQMQRELQRFKAVEEFVHPPVRVQKDNDGLAARELLAKEHQDLLRDAEKWMKDTSNSCMVVSALTATVVFAAAFTVPGGNVDGKGSPRFLTEQVFTWFAVDVLALFSSATAISMFLSILTAWYAEKDFLHALPKRLILGFASLFLATATLMVAYGATLYMALSGVNWQFRLWLT</sequence>